<dbReference type="AlphaFoldDB" id="A0A6C0HB85"/>
<protein>
    <submittedName>
        <fullName evidence="1">Uncharacterized protein</fullName>
    </submittedName>
</protein>
<dbReference type="EMBL" id="MN739921">
    <property type="protein sequence ID" value="QHT77769.1"/>
    <property type="molecule type" value="Genomic_DNA"/>
</dbReference>
<name>A0A6C0HB85_9ZZZZ</name>
<accession>A0A6C0HB85</accession>
<proteinExistence type="predicted"/>
<sequence>MRLLNFQKKSKNPFLLVDALNAKKMRQNLLP</sequence>
<evidence type="ECO:0000313" key="1">
    <source>
        <dbReference type="EMBL" id="QHT77769.1"/>
    </source>
</evidence>
<reference evidence="1" key="1">
    <citation type="journal article" date="2020" name="Nature">
        <title>Giant virus diversity and host interactions through global metagenomics.</title>
        <authorList>
            <person name="Schulz F."/>
            <person name="Roux S."/>
            <person name="Paez-Espino D."/>
            <person name="Jungbluth S."/>
            <person name="Walsh D.A."/>
            <person name="Denef V.J."/>
            <person name="McMahon K.D."/>
            <person name="Konstantinidis K.T."/>
            <person name="Eloe-Fadrosh E.A."/>
            <person name="Kyrpides N.C."/>
            <person name="Woyke T."/>
        </authorList>
    </citation>
    <scope>NUCLEOTIDE SEQUENCE</scope>
    <source>
        <strain evidence="1">GVMAG-M-3300023179-90</strain>
    </source>
</reference>
<organism evidence="1">
    <name type="scientific">viral metagenome</name>
    <dbReference type="NCBI Taxonomy" id="1070528"/>
    <lineage>
        <taxon>unclassified sequences</taxon>
        <taxon>metagenomes</taxon>
        <taxon>organismal metagenomes</taxon>
    </lineage>
</organism>